<dbReference type="Pfam" id="PF00768">
    <property type="entry name" value="Peptidase_S11"/>
    <property type="match status" value="1"/>
</dbReference>
<keyword evidence="11" id="KW-0121">Carboxypeptidase</keyword>
<dbReference type="Proteomes" id="UP001203284">
    <property type="component" value="Unassembled WGS sequence"/>
</dbReference>
<evidence type="ECO:0000256" key="5">
    <source>
        <dbReference type="ARBA" id="ARBA00022984"/>
    </source>
</evidence>
<dbReference type="Gene3D" id="3.40.710.10">
    <property type="entry name" value="DD-peptidase/beta-lactamase superfamily"/>
    <property type="match status" value="1"/>
</dbReference>
<dbReference type="InterPro" id="IPR001967">
    <property type="entry name" value="Peptidase_S11_N"/>
</dbReference>
<dbReference type="InterPro" id="IPR012338">
    <property type="entry name" value="Beta-lactam/transpept-like"/>
</dbReference>
<reference evidence="11 12" key="1">
    <citation type="submission" date="2022-04" db="EMBL/GenBank/DDBJ databases">
        <authorList>
            <person name="Grouzdev D.S."/>
            <person name="Pantiukh K.S."/>
            <person name="Krutkina M.S."/>
        </authorList>
    </citation>
    <scope>NUCLEOTIDE SEQUENCE [LARGE SCALE GENOMIC DNA]</scope>
    <source>
        <strain evidence="11 12">6x-1</strain>
    </source>
</reference>
<keyword evidence="11" id="KW-0645">Protease</keyword>
<accession>A0ABT0DDM2</accession>
<dbReference type="PANTHER" id="PTHR21581">
    <property type="entry name" value="D-ALANYL-D-ALANINE CARBOXYPEPTIDASE"/>
    <property type="match status" value="1"/>
</dbReference>
<comment type="similarity">
    <text evidence="1 7">Belongs to the peptidase S11 family.</text>
</comment>
<feature type="compositionally biased region" description="Low complexity" evidence="8">
    <location>
        <begin position="386"/>
        <end position="401"/>
    </location>
</feature>
<dbReference type="SUPFAM" id="SSF56601">
    <property type="entry name" value="beta-lactamase/transpeptidase-like"/>
    <property type="match status" value="1"/>
</dbReference>
<feature type="chain" id="PRO_5047096297" evidence="9">
    <location>
        <begin position="30"/>
        <end position="454"/>
    </location>
</feature>
<evidence type="ECO:0000256" key="4">
    <source>
        <dbReference type="ARBA" id="ARBA00022960"/>
    </source>
</evidence>
<evidence type="ECO:0000256" key="9">
    <source>
        <dbReference type="SAM" id="SignalP"/>
    </source>
</evidence>
<feature type="signal peptide" evidence="9">
    <location>
        <begin position="1"/>
        <end position="29"/>
    </location>
</feature>
<evidence type="ECO:0000256" key="8">
    <source>
        <dbReference type="SAM" id="MobiDB-lite"/>
    </source>
</evidence>
<evidence type="ECO:0000256" key="6">
    <source>
        <dbReference type="ARBA" id="ARBA00023316"/>
    </source>
</evidence>
<evidence type="ECO:0000256" key="2">
    <source>
        <dbReference type="ARBA" id="ARBA00022729"/>
    </source>
</evidence>
<dbReference type="EMBL" id="JALKCH010000009">
    <property type="protein sequence ID" value="MCK0198051.1"/>
    <property type="molecule type" value="Genomic_DNA"/>
</dbReference>
<dbReference type="GO" id="GO:0004180">
    <property type="term" value="F:carboxypeptidase activity"/>
    <property type="evidence" value="ECO:0007669"/>
    <property type="project" value="UniProtKB-KW"/>
</dbReference>
<keyword evidence="3" id="KW-0378">Hydrolase</keyword>
<keyword evidence="4" id="KW-0133">Cell shape</keyword>
<keyword evidence="6" id="KW-0961">Cell wall biogenesis/degradation</keyword>
<dbReference type="InterPro" id="IPR018044">
    <property type="entry name" value="Peptidase_S11"/>
</dbReference>
<gene>
    <name evidence="11" type="ORF">MWN34_14140</name>
</gene>
<evidence type="ECO:0000256" key="1">
    <source>
        <dbReference type="ARBA" id="ARBA00007164"/>
    </source>
</evidence>
<evidence type="ECO:0000313" key="12">
    <source>
        <dbReference type="Proteomes" id="UP001203284"/>
    </source>
</evidence>
<keyword evidence="12" id="KW-1185">Reference proteome</keyword>
<evidence type="ECO:0000313" key="11">
    <source>
        <dbReference type="EMBL" id="MCK0198051.1"/>
    </source>
</evidence>
<evidence type="ECO:0000256" key="3">
    <source>
        <dbReference type="ARBA" id="ARBA00022801"/>
    </source>
</evidence>
<dbReference type="RefSeq" id="WP_247029954.1">
    <property type="nucleotide sequence ID" value="NZ_JALKCH010000009.1"/>
</dbReference>
<feature type="region of interest" description="Disordered" evidence="8">
    <location>
        <begin position="375"/>
        <end position="454"/>
    </location>
</feature>
<sequence>MSSSKNSFRRTLWLALAAFVLGGAGSVLTAPLHAGSAAATPSLLIDVDTGKVLMAEDATKPWYPASVTKLMTAYVTFEALRAGQLTPQTLITVSPVAASQAPSKMGFKPGTQLTVDNTLKMMLVKSANDMAVVLAEGVGGSVPAFVDRMNAAARDLGMDGTHFANPNGLPDPDNVTTARDLAILARALLTQYPEHAELFRLPGIQIGTRVIRNYNKLIDRYPGADGMKTGFICASGFNLVASAKRGDRHVLAVVLGTPSGKARTEAAALLMERGFQQQASIFEKMAPSLTSLRNEGGPPTDMKALVCGAKRKTVASEDDDSPAPNAYMAAGMGSLGAGVTGASLLQDLPPSRPPEPVWVGPVPDAAALAAAYDTPPAPAAKKPVKPTKTAVKPPAKPETTASVDGEATKKPAAKPVAKKPAPKPAATAAKPKPAPKPVTTQAPAAAATATSDAN</sequence>
<name>A0ABT0DDM2_9HYPH</name>
<feature type="compositionally biased region" description="Low complexity" evidence="8">
    <location>
        <begin position="422"/>
        <end position="454"/>
    </location>
</feature>
<evidence type="ECO:0000256" key="7">
    <source>
        <dbReference type="RuleBase" id="RU004016"/>
    </source>
</evidence>
<comment type="caution">
    <text evidence="11">The sequence shown here is derived from an EMBL/GenBank/DDBJ whole genome shotgun (WGS) entry which is preliminary data.</text>
</comment>
<proteinExistence type="inferred from homology"/>
<feature type="domain" description="Peptidase S11 D-alanyl-D-alanine carboxypeptidase A N-terminal" evidence="10">
    <location>
        <begin position="36"/>
        <end position="258"/>
    </location>
</feature>
<evidence type="ECO:0000259" key="10">
    <source>
        <dbReference type="Pfam" id="PF00768"/>
    </source>
</evidence>
<dbReference type="PANTHER" id="PTHR21581:SF6">
    <property type="entry name" value="TRAFFICKING PROTEIN PARTICLE COMPLEX SUBUNIT 12"/>
    <property type="match status" value="1"/>
</dbReference>
<protein>
    <submittedName>
        <fullName evidence="11">D-alanyl-D-alanine carboxypeptidase</fullName>
    </submittedName>
</protein>
<organism evidence="11 12">
    <name type="scientific">Ancylobacter crimeensis</name>
    <dbReference type="NCBI Taxonomy" id="2579147"/>
    <lineage>
        <taxon>Bacteria</taxon>
        <taxon>Pseudomonadati</taxon>
        <taxon>Pseudomonadota</taxon>
        <taxon>Alphaproteobacteria</taxon>
        <taxon>Hyphomicrobiales</taxon>
        <taxon>Xanthobacteraceae</taxon>
        <taxon>Ancylobacter</taxon>
    </lineage>
</organism>
<keyword evidence="2 9" id="KW-0732">Signal</keyword>
<keyword evidence="5" id="KW-0573">Peptidoglycan synthesis</keyword>
<dbReference type="PRINTS" id="PR00725">
    <property type="entry name" value="DADACBPTASE1"/>
</dbReference>